<dbReference type="HOGENOM" id="CLU_3299065_0_0_1"/>
<evidence type="ECO:0000313" key="2">
    <source>
        <dbReference type="Proteomes" id="UP000008144"/>
    </source>
</evidence>
<sequence>MLDAMRFEVRQVTFFTLTERSKGVVQILSHTKNKPLVLLT</sequence>
<dbReference type="AlphaFoldDB" id="H2Y3B1"/>
<dbReference type="Proteomes" id="UP000008144">
    <property type="component" value="Chromosome 8"/>
</dbReference>
<proteinExistence type="predicted"/>
<dbReference type="EMBL" id="EAAA01002701">
    <property type="status" value="NOT_ANNOTATED_CDS"/>
    <property type="molecule type" value="Genomic_DNA"/>
</dbReference>
<protein>
    <submittedName>
        <fullName evidence="1">Uncharacterized protein</fullName>
    </submittedName>
</protein>
<reference evidence="1" key="3">
    <citation type="submission" date="2025-08" db="UniProtKB">
        <authorList>
            <consortium name="Ensembl"/>
        </authorList>
    </citation>
    <scope>IDENTIFICATION</scope>
</reference>
<name>H2Y3B1_CIOIN</name>
<dbReference type="InParanoid" id="H2Y3B1"/>
<reference evidence="2" key="1">
    <citation type="journal article" date="2002" name="Science">
        <title>The draft genome of Ciona intestinalis: insights into chordate and vertebrate origins.</title>
        <authorList>
            <person name="Dehal P."/>
            <person name="Satou Y."/>
            <person name="Campbell R.K."/>
            <person name="Chapman J."/>
            <person name="Degnan B."/>
            <person name="De Tomaso A."/>
            <person name="Davidson B."/>
            <person name="Di Gregorio A."/>
            <person name="Gelpke M."/>
            <person name="Goodstein D.M."/>
            <person name="Harafuji N."/>
            <person name="Hastings K.E."/>
            <person name="Ho I."/>
            <person name="Hotta K."/>
            <person name="Huang W."/>
            <person name="Kawashima T."/>
            <person name="Lemaire P."/>
            <person name="Martinez D."/>
            <person name="Meinertzhagen I.A."/>
            <person name="Necula S."/>
            <person name="Nonaka M."/>
            <person name="Putnam N."/>
            <person name="Rash S."/>
            <person name="Saiga H."/>
            <person name="Satake M."/>
            <person name="Terry A."/>
            <person name="Yamada L."/>
            <person name="Wang H.G."/>
            <person name="Awazu S."/>
            <person name="Azumi K."/>
            <person name="Boore J."/>
            <person name="Branno M."/>
            <person name="Chin-Bow S."/>
            <person name="DeSantis R."/>
            <person name="Doyle S."/>
            <person name="Francino P."/>
            <person name="Keys D.N."/>
            <person name="Haga S."/>
            <person name="Hayashi H."/>
            <person name="Hino K."/>
            <person name="Imai K.S."/>
            <person name="Inaba K."/>
            <person name="Kano S."/>
            <person name="Kobayashi K."/>
            <person name="Kobayashi M."/>
            <person name="Lee B.I."/>
            <person name="Makabe K.W."/>
            <person name="Manohar C."/>
            <person name="Matassi G."/>
            <person name="Medina M."/>
            <person name="Mochizuki Y."/>
            <person name="Mount S."/>
            <person name="Morishita T."/>
            <person name="Miura S."/>
            <person name="Nakayama A."/>
            <person name="Nishizaka S."/>
            <person name="Nomoto H."/>
            <person name="Ohta F."/>
            <person name="Oishi K."/>
            <person name="Rigoutsos I."/>
            <person name="Sano M."/>
            <person name="Sasaki A."/>
            <person name="Sasakura Y."/>
            <person name="Shoguchi E."/>
            <person name="Shin-i T."/>
            <person name="Spagnuolo A."/>
            <person name="Stainier D."/>
            <person name="Suzuki M.M."/>
            <person name="Tassy O."/>
            <person name="Takatori N."/>
            <person name="Tokuoka M."/>
            <person name="Yagi K."/>
            <person name="Yoshizaki F."/>
            <person name="Wada S."/>
            <person name="Zhang C."/>
            <person name="Hyatt P.D."/>
            <person name="Larimer F."/>
            <person name="Detter C."/>
            <person name="Doggett N."/>
            <person name="Glavina T."/>
            <person name="Hawkins T."/>
            <person name="Richardson P."/>
            <person name="Lucas S."/>
            <person name="Kohara Y."/>
            <person name="Levine M."/>
            <person name="Satoh N."/>
            <person name="Rokhsar D.S."/>
        </authorList>
    </citation>
    <scope>NUCLEOTIDE SEQUENCE [LARGE SCALE GENOMIC DNA]</scope>
</reference>
<reference evidence="1" key="2">
    <citation type="journal article" date="2008" name="Genome Biol.">
        <title>Improved genome assembly and evidence-based global gene model set for the chordate Ciona intestinalis: new insight into intron and operon populations.</title>
        <authorList>
            <person name="Satou Y."/>
            <person name="Mineta K."/>
            <person name="Ogasawara M."/>
            <person name="Sasakura Y."/>
            <person name="Shoguchi E."/>
            <person name="Ueno K."/>
            <person name="Yamada L."/>
            <person name="Matsumoto J."/>
            <person name="Wasserscheid J."/>
            <person name="Dewar K."/>
            <person name="Wiley G.B."/>
            <person name="Macmil S.L."/>
            <person name="Roe B.A."/>
            <person name="Zeller R.W."/>
            <person name="Hastings K.E."/>
            <person name="Lemaire P."/>
            <person name="Lindquist E."/>
            <person name="Endo T."/>
            <person name="Hotta K."/>
            <person name="Inaba K."/>
        </authorList>
    </citation>
    <scope>NUCLEOTIDE SEQUENCE [LARGE SCALE GENOMIC DNA]</scope>
    <source>
        <strain evidence="1">wild type</strain>
    </source>
</reference>
<evidence type="ECO:0000313" key="1">
    <source>
        <dbReference type="Ensembl" id="ENSCINP00000036396.1"/>
    </source>
</evidence>
<keyword evidence="2" id="KW-1185">Reference proteome</keyword>
<accession>H2Y3B1</accession>
<organism evidence="1 2">
    <name type="scientific">Ciona intestinalis</name>
    <name type="common">Transparent sea squirt</name>
    <name type="synonym">Ascidia intestinalis</name>
    <dbReference type="NCBI Taxonomy" id="7719"/>
    <lineage>
        <taxon>Eukaryota</taxon>
        <taxon>Metazoa</taxon>
        <taxon>Chordata</taxon>
        <taxon>Tunicata</taxon>
        <taxon>Ascidiacea</taxon>
        <taxon>Phlebobranchia</taxon>
        <taxon>Cionidae</taxon>
        <taxon>Ciona</taxon>
    </lineage>
</organism>
<reference evidence="1" key="4">
    <citation type="submission" date="2025-09" db="UniProtKB">
        <authorList>
            <consortium name="Ensembl"/>
        </authorList>
    </citation>
    <scope>IDENTIFICATION</scope>
</reference>
<dbReference type="Ensembl" id="ENSCINT00000034453.1">
    <property type="protein sequence ID" value="ENSCINP00000036396.1"/>
    <property type="gene ID" value="ENSCING00000019477.1"/>
</dbReference>